<dbReference type="GO" id="GO:0005524">
    <property type="term" value="F:ATP binding"/>
    <property type="evidence" value="ECO:0007669"/>
    <property type="project" value="UniProtKB-KW"/>
</dbReference>
<protein>
    <submittedName>
        <fullName evidence="11">Type III restriction enzyme, res subunit family protein</fullName>
    </submittedName>
</protein>
<dbReference type="Gene3D" id="3.40.220.10">
    <property type="entry name" value="Leucine Aminopeptidase, subunit E, domain 1"/>
    <property type="match status" value="1"/>
</dbReference>
<evidence type="ECO:0000256" key="6">
    <source>
        <dbReference type="ARBA" id="ARBA00023242"/>
    </source>
</evidence>
<dbReference type="PROSITE" id="PS51194">
    <property type="entry name" value="HELICASE_CTER"/>
    <property type="match status" value="1"/>
</dbReference>
<feature type="compositionally biased region" description="Acidic residues" evidence="8">
    <location>
        <begin position="899"/>
        <end position="955"/>
    </location>
</feature>
<dbReference type="InterPro" id="IPR038718">
    <property type="entry name" value="SNF2-like_sf"/>
</dbReference>
<comment type="subcellular location">
    <subcellularLocation>
        <location evidence="1">Nucleus</location>
    </subcellularLocation>
</comment>
<keyword evidence="3" id="KW-0547">Nucleotide-binding</keyword>
<evidence type="ECO:0000313" key="11">
    <source>
        <dbReference type="EMBL" id="KAI1713412.1"/>
    </source>
</evidence>
<dbReference type="GO" id="GO:0003678">
    <property type="term" value="F:DNA helicase activity"/>
    <property type="evidence" value="ECO:0007669"/>
    <property type="project" value="InterPro"/>
</dbReference>
<dbReference type="SMART" id="SM00490">
    <property type="entry name" value="HELICc"/>
    <property type="match status" value="1"/>
</dbReference>
<dbReference type="GO" id="GO:0006338">
    <property type="term" value="P:chromatin remodeling"/>
    <property type="evidence" value="ECO:0007669"/>
    <property type="project" value="InterPro"/>
</dbReference>
<keyword evidence="5" id="KW-0067">ATP-binding</keyword>
<evidence type="ECO:0000313" key="12">
    <source>
        <dbReference type="Proteomes" id="UP001201812"/>
    </source>
</evidence>
<dbReference type="SUPFAM" id="SSF52949">
    <property type="entry name" value="Macro domain-like"/>
    <property type="match status" value="1"/>
</dbReference>
<evidence type="ECO:0000256" key="4">
    <source>
        <dbReference type="ARBA" id="ARBA00022801"/>
    </source>
</evidence>
<dbReference type="InterPro" id="IPR027417">
    <property type="entry name" value="P-loop_NTPase"/>
</dbReference>
<dbReference type="PANTHER" id="PTHR47157:SF1">
    <property type="entry name" value="CHROMODOMAIN-HELICASE-DNA-BINDING PROTEIN 1-LIKE"/>
    <property type="match status" value="1"/>
</dbReference>
<accession>A0AAD4N4D7</accession>
<feature type="coiled-coil region" evidence="7">
    <location>
        <begin position="611"/>
        <end position="649"/>
    </location>
</feature>
<dbReference type="GO" id="GO:0006281">
    <property type="term" value="P:DNA repair"/>
    <property type="evidence" value="ECO:0007669"/>
    <property type="project" value="InterPro"/>
</dbReference>
<dbReference type="Proteomes" id="UP001201812">
    <property type="component" value="Unassembled WGS sequence"/>
</dbReference>
<dbReference type="EMBL" id="JAKKPZ010000015">
    <property type="protein sequence ID" value="KAI1713412.1"/>
    <property type="molecule type" value="Genomic_DNA"/>
</dbReference>
<dbReference type="InterPro" id="IPR031053">
    <property type="entry name" value="ALC1"/>
</dbReference>
<keyword evidence="6" id="KW-0539">Nucleus</keyword>
<dbReference type="InterPro" id="IPR000330">
    <property type="entry name" value="SNF2_N"/>
</dbReference>
<evidence type="ECO:0000259" key="9">
    <source>
        <dbReference type="PROSITE" id="PS51192"/>
    </source>
</evidence>
<dbReference type="PROSITE" id="PS51192">
    <property type="entry name" value="HELICASE_ATP_BIND_1"/>
    <property type="match status" value="1"/>
</dbReference>
<dbReference type="SMART" id="SM00487">
    <property type="entry name" value="DEXDc"/>
    <property type="match status" value="1"/>
</dbReference>
<evidence type="ECO:0000256" key="1">
    <source>
        <dbReference type="ARBA" id="ARBA00004123"/>
    </source>
</evidence>
<keyword evidence="7" id="KW-0175">Coiled coil</keyword>
<evidence type="ECO:0000256" key="7">
    <source>
        <dbReference type="SAM" id="Coils"/>
    </source>
</evidence>
<evidence type="ECO:0000256" key="5">
    <source>
        <dbReference type="ARBA" id="ARBA00022840"/>
    </source>
</evidence>
<dbReference type="PANTHER" id="PTHR47157">
    <property type="entry name" value="CHROMODOMAIN-HELICASE-DNA-BINDING PROTEIN 1-LIKE"/>
    <property type="match status" value="1"/>
</dbReference>
<dbReference type="CDD" id="cd18793">
    <property type="entry name" value="SF2_C_SNF"/>
    <property type="match status" value="1"/>
</dbReference>
<sequence>MSRKQPLKLENVKDQLQNIGIETILKWHTKKHGGILADEMGLGKTCQAVIAVAILSSEGHAPALVICPLSVIDHWENEILRFSCGALKPYRYYASKAHRETVRDELKKREWNVLLTTFETYLNDYELLDYRWGCAVFDEAHRIKNEQSQMHQAIEKSQIDFLLMMTGTPVQNNLTELYSLLQLADTEKFPFNELEDFLGKYRNIRDPEVSSDFHTMFKEYCLRRTKEILHEVPPASEVVLYHGLTSFQTAMYKAILRNNRQFFTEISSNPLHNRQSLMNVLVQLRKTVCHPYLFKGVEKEPFVEGEHLVNQSGKMLILDRLLKYLHAKRHTVLIFTQMRLYLDILCDYMNLRGYNVEQIDGSTKSGDRLSAIENFQRKDSDVFCFLLTTKAGGVGLNLTAADTVIFLDWDFNPQNDKQAAARCHRIGQTKPVKIIRLIAKHTVEEIIKYRANRKLRLSEYALGEENGLHHVQSELFANLLIEELKELETEEAATVKASKAITDEELEAIIGRTGNDGTWEIEEDKENIKNKSHLQEEEEEEKSELLETKAMYKFEGEDYSENRKHLEEFIMTKSDNIDFDDVNPDINEKEIDEIASDLMQKTTIKAPRKALTAEEKEIREKQRREREIKRRQQQELEKLQKKQKLWKDNDYHSANLELESSDIQQAAEQGSIYNVFGDVTKPVRSVDDNDGKAIILHAVDDGGHFGYGGVFTALRNLDNKIIDKYELAGRMKDLNCGDCHLINDVMVQTSSAVYLENRTAYDAPGRTAVIRNVSIGLMIVQSARDRYRRIISKSALEKCFKRVANYAVKESSKSVHLPMFWFGVQNIDERSVRSMIVNCLCKYGIHAYIYKFRRGANRITQQHVVTKPKAAPKPSSTKPTTSRQQPAKRRRVEVKYAQDGEEESSEEDTAQSDEEFEPEEDAASSSEEEMSDDDMLDEEMSVSEHEESDPEDDESPDKKRSGRRHW</sequence>
<dbReference type="InterPro" id="IPR043472">
    <property type="entry name" value="Macro_dom-like"/>
</dbReference>
<organism evidence="11 12">
    <name type="scientific">Ditylenchus destructor</name>
    <dbReference type="NCBI Taxonomy" id="166010"/>
    <lineage>
        <taxon>Eukaryota</taxon>
        <taxon>Metazoa</taxon>
        <taxon>Ecdysozoa</taxon>
        <taxon>Nematoda</taxon>
        <taxon>Chromadorea</taxon>
        <taxon>Rhabditida</taxon>
        <taxon>Tylenchina</taxon>
        <taxon>Tylenchomorpha</taxon>
        <taxon>Sphaerularioidea</taxon>
        <taxon>Anguinidae</taxon>
        <taxon>Anguininae</taxon>
        <taxon>Ditylenchus</taxon>
    </lineage>
</organism>
<keyword evidence="12" id="KW-1185">Reference proteome</keyword>
<keyword evidence="4" id="KW-0378">Hydrolase</keyword>
<dbReference type="GO" id="GO:0005634">
    <property type="term" value="C:nucleus"/>
    <property type="evidence" value="ECO:0007669"/>
    <property type="project" value="UniProtKB-SubCell"/>
</dbReference>
<dbReference type="InterPro" id="IPR014001">
    <property type="entry name" value="Helicase_ATP-bd"/>
</dbReference>
<dbReference type="Pfam" id="PF00271">
    <property type="entry name" value="Helicase_C"/>
    <property type="match status" value="1"/>
</dbReference>
<dbReference type="Gene3D" id="3.40.50.300">
    <property type="entry name" value="P-loop containing nucleotide triphosphate hydrolases"/>
    <property type="match status" value="1"/>
</dbReference>
<dbReference type="Gene3D" id="3.40.50.10810">
    <property type="entry name" value="Tandem AAA-ATPase domain"/>
    <property type="match status" value="1"/>
</dbReference>
<dbReference type="AlphaFoldDB" id="A0AAD4N4D7"/>
<feature type="domain" description="Helicase ATP-binding" evidence="9">
    <location>
        <begin position="25"/>
        <end position="187"/>
    </location>
</feature>
<dbReference type="SUPFAM" id="SSF52540">
    <property type="entry name" value="P-loop containing nucleoside triphosphate hydrolases"/>
    <property type="match status" value="2"/>
</dbReference>
<dbReference type="GO" id="GO:0016787">
    <property type="term" value="F:hydrolase activity"/>
    <property type="evidence" value="ECO:0007669"/>
    <property type="project" value="UniProtKB-KW"/>
</dbReference>
<dbReference type="InterPro" id="IPR001650">
    <property type="entry name" value="Helicase_C-like"/>
</dbReference>
<feature type="domain" description="Helicase C-terminal" evidence="10">
    <location>
        <begin position="317"/>
        <end position="492"/>
    </location>
</feature>
<gene>
    <name evidence="11" type="ORF">DdX_08924</name>
</gene>
<dbReference type="Pfam" id="PF00176">
    <property type="entry name" value="SNF2-rel_dom"/>
    <property type="match status" value="1"/>
</dbReference>
<evidence type="ECO:0000256" key="3">
    <source>
        <dbReference type="ARBA" id="ARBA00022741"/>
    </source>
</evidence>
<evidence type="ECO:0000256" key="8">
    <source>
        <dbReference type="SAM" id="MobiDB-lite"/>
    </source>
</evidence>
<dbReference type="InterPro" id="IPR049730">
    <property type="entry name" value="SNF2/RAD54-like_C"/>
</dbReference>
<reference evidence="11" key="1">
    <citation type="submission" date="2022-01" db="EMBL/GenBank/DDBJ databases">
        <title>Genome Sequence Resource for Two Populations of Ditylenchus destructor, the Migratory Endoparasitic Phytonematode.</title>
        <authorList>
            <person name="Zhang H."/>
            <person name="Lin R."/>
            <person name="Xie B."/>
        </authorList>
    </citation>
    <scope>NUCLEOTIDE SEQUENCE</scope>
    <source>
        <strain evidence="11">BazhouSP</strain>
    </source>
</reference>
<evidence type="ECO:0000259" key="10">
    <source>
        <dbReference type="PROSITE" id="PS51194"/>
    </source>
</evidence>
<comment type="similarity">
    <text evidence="2">Belongs to the SNF2/RAD54 helicase family.</text>
</comment>
<feature type="compositionally biased region" description="Low complexity" evidence="8">
    <location>
        <begin position="867"/>
        <end position="882"/>
    </location>
</feature>
<comment type="caution">
    <text evidence="11">The sequence shown here is derived from an EMBL/GenBank/DDBJ whole genome shotgun (WGS) entry which is preliminary data.</text>
</comment>
<feature type="region of interest" description="Disordered" evidence="8">
    <location>
        <begin position="861"/>
        <end position="966"/>
    </location>
</feature>
<proteinExistence type="inferred from homology"/>
<name>A0AAD4N4D7_9BILA</name>
<evidence type="ECO:0000256" key="2">
    <source>
        <dbReference type="ARBA" id="ARBA00007025"/>
    </source>
</evidence>